<feature type="domain" description="Response regulatory" evidence="5">
    <location>
        <begin position="3"/>
        <end position="119"/>
    </location>
</feature>
<evidence type="ECO:0000256" key="1">
    <source>
        <dbReference type="ARBA" id="ARBA00022553"/>
    </source>
</evidence>
<comment type="caution">
    <text evidence="6">The sequence shown here is derived from an EMBL/GenBank/DDBJ whole genome shotgun (WGS) entry which is preliminary data.</text>
</comment>
<dbReference type="InterPro" id="IPR016032">
    <property type="entry name" value="Sig_transdc_resp-reg_C-effctor"/>
</dbReference>
<dbReference type="PANTHER" id="PTHR43214:SF43">
    <property type="entry name" value="TWO-COMPONENT RESPONSE REGULATOR"/>
    <property type="match status" value="1"/>
</dbReference>
<evidence type="ECO:0000259" key="4">
    <source>
        <dbReference type="PROSITE" id="PS50043"/>
    </source>
</evidence>
<evidence type="ECO:0000313" key="6">
    <source>
        <dbReference type="EMBL" id="GLH72748.1"/>
    </source>
</evidence>
<sequence>MWRILLTDDHALLRSGLRRILEEALPGVCVGEAGSVEEAVKALEKGQWDLLVLDISLPGRSGLDALPDIKAAYPTVPVLVLSMFGEQQFAIRALKAGASAYLTKEHAPEELIKAIRTVLGGKRYIGSALAESLAAHVALDRVGAPHEQLSAREFEVFRLIASAKGMTEIAEELGLSVKTVSTYRTRILEKMQLSSNAELMQYALRQGLVE</sequence>
<dbReference type="Pfam" id="PF00196">
    <property type="entry name" value="GerE"/>
    <property type="match status" value="1"/>
</dbReference>
<gene>
    <name evidence="6" type="ORF">GETHLI_12500</name>
</gene>
<dbReference type="RefSeq" id="WP_285571889.1">
    <property type="nucleotide sequence ID" value="NZ_BSDE01000002.1"/>
</dbReference>
<keyword evidence="7" id="KW-1185">Reference proteome</keyword>
<keyword evidence="2 6" id="KW-0238">DNA-binding</keyword>
<dbReference type="PRINTS" id="PR00038">
    <property type="entry name" value="HTHLUXR"/>
</dbReference>
<proteinExistence type="predicted"/>
<dbReference type="SMART" id="SM00421">
    <property type="entry name" value="HTH_LUXR"/>
    <property type="match status" value="1"/>
</dbReference>
<dbReference type="GO" id="GO:0003677">
    <property type="term" value="F:DNA binding"/>
    <property type="evidence" value="ECO:0007669"/>
    <property type="project" value="UniProtKB-KW"/>
</dbReference>
<dbReference type="InterPro" id="IPR011006">
    <property type="entry name" value="CheY-like_superfamily"/>
</dbReference>
<dbReference type="Gene3D" id="3.40.50.2300">
    <property type="match status" value="1"/>
</dbReference>
<feature type="domain" description="HTH luxR-type" evidence="4">
    <location>
        <begin position="142"/>
        <end position="207"/>
    </location>
</feature>
<organism evidence="6 7">
    <name type="scientific">Geothrix limicola</name>
    <dbReference type="NCBI Taxonomy" id="2927978"/>
    <lineage>
        <taxon>Bacteria</taxon>
        <taxon>Pseudomonadati</taxon>
        <taxon>Acidobacteriota</taxon>
        <taxon>Holophagae</taxon>
        <taxon>Holophagales</taxon>
        <taxon>Holophagaceae</taxon>
        <taxon>Geothrix</taxon>
    </lineage>
</organism>
<name>A0ABQ5QED7_9BACT</name>
<dbReference type="PROSITE" id="PS50043">
    <property type="entry name" value="HTH_LUXR_2"/>
    <property type="match status" value="1"/>
</dbReference>
<dbReference type="InterPro" id="IPR058245">
    <property type="entry name" value="NreC/VraR/RcsB-like_REC"/>
</dbReference>
<dbReference type="InterPro" id="IPR000792">
    <property type="entry name" value="Tscrpt_reg_LuxR_C"/>
</dbReference>
<dbReference type="PROSITE" id="PS50110">
    <property type="entry name" value="RESPONSE_REGULATORY"/>
    <property type="match status" value="1"/>
</dbReference>
<evidence type="ECO:0000259" key="5">
    <source>
        <dbReference type="PROSITE" id="PS50110"/>
    </source>
</evidence>
<dbReference type="CDD" id="cd06170">
    <property type="entry name" value="LuxR_C_like"/>
    <property type="match status" value="1"/>
</dbReference>
<evidence type="ECO:0000313" key="7">
    <source>
        <dbReference type="Proteomes" id="UP001165069"/>
    </source>
</evidence>
<dbReference type="InterPro" id="IPR039420">
    <property type="entry name" value="WalR-like"/>
</dbReference>
<dbReference type="EMBL" id="BSDE01000002">
    <property type="protein sequence ID" value="GLH72748.1"/>
    <property type="molecule type" value="Genomic_DNA"/>
</dbReference>
<dbReference type="SUPFAM" id="SSF46894">
    <property type="entry name" value="C-terminal effector domain of the bipartite response regulators"/>
    <property type="match status" value="1"/>
</dbReference>
<evidence type="ECO:0000256" key="2">
    <source>
        <dbReference type="ARBA" id="ARBA00023125"/>
    </source>
</evidence>
<accession>A0ABQ5QED7</accession>
<dbReference type="SMART" id="SM00448">
    <property type="entry name" value="REC"/>
    <property type="match status" value="1"/>
</dbReference>
<protein>
    <submittedName>
        <fullName evidence="6">DNA-binding response regulator</fullName>
    </submittedName>
</protein>
<dbReference type="Pfam" id="PF00072">
    <property type="entry name" value="Response_reg"/>
    <property type="match status" value="1"/>
</dbReference>
<feature type="modified residue" description="4-aspartylphosphate" evidence="3">
    <location>
        <position position="54"/>
    </location>
</feature>
<dbReference type="SUPFAM" id="SSF52172">
    <property type="entry name" value="CheY-like"/>
    <property type="match status" value="1"/>
</dbReference>
<dbReference type="CDD" id="cd17535">
    <property type="entry name" value="REC_NarL-like"/>
    <property type="match status" value="1"/>
</dbReference>
<dbReference type="InterPro" id="IPR001789">
    <property type="entry name" value="Sig_transdc_resp-reg_receiver"/>
</dbReference>
<dbReference type="Proteomes" id="UP001165069">
    <property type="component" value="Unassembled WGS sequence"/>
</dbReference>
<reference evidence="6 7" key="1">
    <citation type="journal article" date="2023" name="Antonie Van Leeuwenhoek">
        <title>Mesoterricola silvestris gen. nov., sp. nov., Mesoterricola sediminis sp. nov., Geothrix oryzae sp. nov., Geothrix edaphica sp. nov., Geothrix rubra sp. nov., and Geothrix limicola sp. nov., six novel members of Acidobacteriota isolated from soils.</title>
        <authorList>
            <person name="Itoh H."/>
            <person name="Sugisawa Y."/>
            <person name="Mise K."/>
            <person name="Xu Z."/>
            <person name="Kuniyasu M."/>
            <person name="Ushijima N."/>
            <person name="Kawano K."/>
            <person name="Kobayashi E."/>
            <person name="Shiratori Y."/>
            <person name="Masuda Y."/>
            <person name="Senoo K."/>
        </authorList>
    </citation>
    <scope>NUCLEOTIDE SEQUENCE [LARGE SCALE GENOMIC DNA]</scope>
    <source>
        <strain evidence="6 7">Red804</strain>
    </source>
</reference>
<keyword evidence="1 3" id="KW-0597">Phosphoprotein</keyword>
<dbReference type="PANTHER" id="PTHR43214">
    <property type="entry name" value="TWO-COMPONENT RESPONSE REGULATOR"/>
    <property type="match status" value="1"/>
</dbReference>
<evidence type="ECO:0000256" key="3">
    <source>
        <dbReference type="PROSITE-ProRule" id="PRU00169"/>
    </source>
</evidence>